<evidence type="ECO:0000313" key="2">
    <source>
        <dbReference type="Proteomes" id="UP000018144"/>
    </source>
</evidence>
<dbReference type="Proteomes" id="UP000018144">
    <property type="component" value="Unassembled WGS sequence"/>
</dbReference>
<evidence type="ECO:0000313" key="1">
    <source>
        <dbReference type="EMBL" id="CCX30915.1"/>
    </source>
</evidence>
<sequence>MNDPGIFETAPIFCFRTLGIDRSCTLRRCSRRFSCLPNPLIPFRSQSTSSQSYLTAFS</sequence>
<gene>
    <name evidence="1" type="ORF">PCON_09516</name>
</gene>
<name>U4LNL4_PYROM</name>
<keyword evidence="2" id="KW-1185">Reference proteome</keyword>
<dbReference type="EMBL" id="HF935497">
    <property type="protein sequence ID" value="CCX30915.1"/>
    <property type="molecule type" value="Genomic_DNA"/>
</dbReference>
<protein>
    <submittedName>
        <fullName evidence="1">Uncharacterized protein</fullName>
    </submittedName>
</protein>
<organism evidence="1 2">
    <name type="scientific">Pyronema omphalodes (strain CBS 100304)</name>
    <name type="common">Pyronema confluens</name>
    <dbReference type="NCBI Taxonomy" id="1076935"/>
    <lineage>
        <taxon>Eukaryota</taxon>
        <taxon>Fungi</taxon>
        <taxon>Dikarya</taxon>
        <taxon>Ascomycota</taxon>
        <taxon>Pezizomycotina</taxon>
        <taxon>Pezizomycetes</taxon>
        <taxon>Pezizales</taxon>
        <taxon>Pyronemataceae</taxon>
        <taxon>Pyronema</taxon>
    </lineage>
</organism>
<dbReference type="AlphaFoldDB" id="U4LNL4"/>
<reference evidence="1 2" key="1">
    <citation type="journal article" date="2013" name="PLoS Genet.">
        <title>The genome and development-dependent transcriptomes of Pyronema confluens: a window into fungal evolution.</title>
        <authorList>
            <person name="Traeger S."/>
            <person name="Altegoer F."/>
            <person name="Freitag M."/>
            <person name="Gabaldon T."/>
            <person name="Kempken F."/>
            <person name="Kumar A."/>
            <person name="Marcet-Houben M."/>
            <person name="Poggeler S."/>
            <person name="Stajich J.E."/>
            <person name="Nowrousian M."/>
        </authorList>
    </citation>
    <scope>NUCLEOTIDE SEQUENCE [LARGE SCALE GENOMIC DNA]</scope>
    <source>
        <strain evidence="2">CBS 100304</strain>
        <tissue evidence="1">Vegetative mycelium</tissue>
    </source>
</reference>
<proteinExistence type="predicted"/>
<accession>U4LNL4</accession>